<dbReference type="EMBL" id="PDLY01000004">
    <property type="protein sequence ID" value="MBA5727708.1"/>
    <property type="molecule type" value="Genomic_DNA"/>
</dbReference>
<reference evidence="1 2" key="1">
    <citation type="submission" date="2017-10" db="EMBL/GenBank/DDBJ databases">
        <authorList>
            <person name="Jakob F."/>
        </authorList>
    </citation>
    <scope>NUCLEOTIDE SEQUENCE [LARGE SCALE GENOMIC DNA]</scope>
    <source>
        <strain evidence="1 2">TMW 2.1889</strain>
    </source>
</reference>
<dbReference type="SUPFAM" id="SSF47413">
    <property type="entry name" value="lambda repressor-like DNA-binding domains"/>
    <property type="match status" value="1"/>
</dbReference>
<accession>A0ABR5ZTP7</accession>
<dbReference type="RefSeq" id="WP_182041289.1">
    <property type="nucleotide sequence ID" value="NZ_PDLY01000004.1"/>
</dbReference>
<sequence length="69" mass="7830">MTPERFRECLTLMNWPQRGFASMVDRAEGTVRQWARGKVIVPADVASWLEKVAAFMAANPVPVRQRVEA</sequence>
<evidence type="ECO:0000313" key="1">
    <source>
        <dbReference type="EMBL" id="MBA5727708.1"/>
    </source>
</evidence>
<dbReference type="Proteomes" id="UP000765338">
    <property type="component" value="Unassembled WGS sequence"/>
</dbReference>
<keyword evidence="2" id="KW-1185">Reference proteome</keyword>
<proteinExistence type="predicted"/>
<gene>
    <name evidence="1" type="ORF">CPA56_06910</name>
</gene>
<comment type="caution">
    <text evidence="1">The sequence shown here is derived from an EMBL/GenBank/DDBJ whole genome shotgun (WGS) entry which is preliminary data.</text>
</comment>
<dbReference type="InterPro" id="IPR010982">
    <property type="entry name" value="Lambda_DNA-bd_dom_sf"/>
</dbReference>
<name>A0ABR5ZTP7_9PROT</name>
<organism evidence="1 2">
    <name type="scientific">Bombella mellum</name>
    <dbReference type="NCBI Taxonomy" id="2039288"/>
    <lineage>
        <taxon>Bacteria</taxon>
        <taxon>Pseudomonadati</taxon>
        <taxon>Pseudomonadota</taxon>
        <taxon>Alphaproteobacteria</taxon>
        <taxon>Acetobacterales</taxon>
        <taxon>Acetobacteraceae</taxon>
        <taxon>Bombella</taxon>
    </lineage>
</organism>
<evidence type="ECO:0000313" key="2">
    <source>
        <dbReference type="Proteomes" id="UP000765338"/>
    </source>
</evidence>
<protein>
    <submittedName>
        <fullName evidence="1">Nuclease</fullName>
    </submittedName>
</protein>